<dbReference type="RefSeq" id="WP_044524922.1">
    <property type="nucleotide sequence ID" value="NZ_HG322955.1"/>
</dbReference>
<evidence type="ECO:0000313" key="2">
    <source>
        <dbReference type="EMBL" id="NKZ15751.1"/>
    </source>
</evidence>
<evidence type="ECO:0000313" key="3">
    <source>
        <dbReference type="Proteomes" id="UP000518188"/>
    </source>
</evidence>
<evidence type="ECO:0000256" key="1">
    <source>
        <dbReference type="SAM" id="Phobius"/>
    </source>
</evidence>
<keyword evidence="1" id="KW-0472">Membrane</keyword>
<proteinExistence type="predicted"/>
<dbReference type="AlphaFoldDB" id="A0A7X6MXK3"/>
<feature type="transmembrane region" description="Helical" evidence="1">
    <location>
        <begin position="44"/>
        <end position="62"/>
    </location>
</feature>
<keyword evidence="1" id="KW-1133">Transmembrane helix</keyword>
<accession>A0A7X6MXK3</accession>
<organism evidence="2 3">
    <name type="scientific">Mycolicibacterium septicum DSM 44393</name>
    <dbReference type="NCBI Taxonomy" id="1341646"/>
    <lineage>
        <taxon>Bacteria</taxon>
        <taxon>Bacillati</taxon>
        <taxon>Actinomycetota</taxon>
        <taxon>Actinomycetes</taxon>
        <taxon>Mycobacteriales</taxon>
        <taxon>Mycobacteriaceae</taxon>
        <taxon>Mycolicibacterium</taxon>
    </lineage>
</organism>
<keyword evidence="1" id="KW-0812">Transmembrane</keyword>
<dbReference type="Proteomes" id="UP000518188">
    <property type="component" value="Unassembled WGS sequence"/>
</dbReference>
<dbReference type="GeneID" id="98803056"/>
<gene>
    <name evidence="2" type="ORF">HGA11_32775</name>
</gene>
<sequence>MKPGVVVLLAVLLLAAMVSAGYMVMCAYIATVTGSTAGLADIGNAAALTAGFSAMAVVIRLGHWWR</sequence>
<name>A0A7X6MXK3_9MYCO</name>
<reference evidence="2 3" key="1">
    <citation type="submission" date="2020-04" db="EMBL/GenBank/DDBJ databases">
        <title>MicrobeNet Type strains.</title>
        <authorList>
            <person name="Nicholson A.C."/>
        </authorList>
    </citation>
    <scope>NUCLEOTIDE SEQUENCE [LARGE SCALE GENOMIC DNA]</scope>
    <source>
        <strain evidence="2 3">ATCC 700731</strain>
    </source>
</reference>
<protein>
    <submittedName>
        <fullName evidence="2">Uncharacterized protein</fullName>
    </submittedName>
</protein>
<comment type="caution">
    <text evidence="2">The sequence shown here is derived from an EMBL/GenBank/DDBJ whole genome shotgun (WGS) entry which is preliminary data.</text>
</comment>
<dbReference type="EMBL" id="JAAXPJ010000027">
    <property type="protein sequence ID" value="NKZ15751.1"/>
    <property type="molecule type" value="Genomic_DNA"/>
</dbReference>